<evidence type="ECO:0000313" key="1">
    <source>
        <dbReference type="EMBL" id="KAK1143958.1"/>
    </source>
</evidence>
<organism evidence="1 2">
    <name type="scientific">Aspergillus melleus</name>
    <dbReference type="NCBI Taxonomy" id="138277"/>
    <lineage>
        <taxon>Eukaryota</taxon>
        <taxon>Fungi</taxon>
        <taxon>Dikarya</taxon>
        <taxon>Ascomycota</taxon>
        <taxon>Pezizomycotina</taxon>
        <taxon>Eurotiomycetes</taxon>
        <taxon>Eurotiomycetidae</taxon>
        <taxon>Eurotiales</taxon>
        <taxon>Aspergillaceae</taxon>
        <taxon>Aspergillus</taxon>
        <taxon>Aspergillus subgen. Circumdati</taxon>
    </lineage>
</organism>
<sequence>MAEGALRMIHEYPMPMFSGPGASPTIRYRFPEIGGLPIPRQNHIRRQNSQEQSGLGICSMNGDAGKEEEAKETPEEITVSPEQIIRGPLDYLLSIPGKDVRGRLISAFNEWLHLPAEKLDIVKEIIELLHTASLLIDDIQDGSRLRRGHPVAHHIFGVPQTINAANYAYFLAQEKLKDLDDPSAAFSIFTRELLNLHRGQGMDLYWRDALVCPSEEEYMQMVACKTGGLFGLAVGLLQVGVDVDVDFTPLTHKLGTIFQIRDDYLNLQSGLYATNKGSMEDLTEGKFSFPIIHSIRARPDNTTLVSILKQRSEDEALKAYAVRYMETTGSFGYCRETLAGLMGEARRVVGELEERLGPCPGLLGILDLLEVPRG</sequence>
<name>A0ACC3B0X4_9EURO</name>
<keyword evidence="2" id="KW-1185">Reference proteome</keyword>
<proteinExistence type="predicted"/>
<dbReference type="EMBL" id="JAOPJF010000034">
    <property type="protein sequence ID" value="KAK1143958.1"/>
    <property type="molecule type" value="Genomic_DNA"/>
</dbReference>
<evidence type="ECO:0000313" key="2">
    <source>
        <dbReference type="Proteomes" id="UP001177260"/>
    </source>
</evidence>
<comment type="caution">
    <text evidence="1">The sequence shown here is derived from an EMBL/GenBank/DDBJ whole genome shotgun (WGS) entry which is preliminary data.</text>
</comment>
<reference evidence="1 2" key="1">
    <citation type="journal article" date="2023" name="ACS Omega">
        <title>Identification of the Neoaspergillic Acid Biosynthesis Gene Cluster by Establishing an In Vitro CRISPR-Ribonucleoprotein Genetic System in Aspergillus melleus.</title>
        <authorList>
            <person name="Yuan B."/>
            <person name="Grau M.F."/>
            <person name="Murata R.M."/>
            <person name="Torok T."/>
            <person name="Venkateswaran K."/>
            <person name="Stajich J.E."/>
            <person name="Wang C.C.C."/>
        </authorList>
    </citation>
    <scope>NUCLEOTIDE SEQUENCE [LARGE SCALE GENOMIC DNA]</scope>
    <source>
        <strain evidence="1 2">IMV 1140</strain>
    </source>
</reference>
<accession>A0ACC3B0X4</accession>
<protein>
    <submittedName>
        <fullName evidence="1">Geranylgeranyl pyrophosphate synthetase</fullName>
    </submittedName>
</protein>
<gene>
    <name evidence="1" type="primary">BTS1_2</name>
    <name evidence="1" type="ORF">N8T08_005867</name>
</gene>
<dbReference type="Proteomes" id="UP001177260">
    <property type="component" value="Unassembled WGS sequence"/>
</dbReference>